<dbReference type="InterPro" id="IPR050469">
    <property type="entry name" value="Diguanylate_Cyclase"/>
</dbReference>
<dbReference type="InterPro" id="IPR043128">
    <property type="entry name" value="Rev_trsase/Diguanyl_cyclase"/>
</dbReference>
<sequence length="240" mass="25688">MFHPQVINTLAPNSVLGWVLRMPIFAAVFIGLTMSQRVLLGKIGLETYAQAVLVSVFGVLFGTFFVVVLRKVKSLQSKVQAVGSADPLTGVWNRKAFCEAAGRLVSQNGVLLVLDIDHLGAMNSNHGRGAGGVCLMALAQRCRELTRETDVVGRLDGASIAIYLPGVPAEIAREIADRLKDGIQVCSGGQILEATISVGAVVVRGKPSIETLLRFAERALDRAKSEGRARVIMRGWPKAA</sequence>
<keyword evidence="2" id="KW-1133">Transmembrane helix</keyword>
<dbReference type="EC" id="2.7.7.65" evidence="1"/>
<feature type="transmembrane region" description="Helical" evidence="2">
    <location>
        <begin position="47"/>
        <end position="69"/>
    </location>
</feature>
<dbReference type="AlphaFoldDB" id="A0A2T0W185"/>
<evidence type="ECO:0000256" key="2">
    <source>
        <dbReference type="SAM" id="Phobius"/>
    </source>
</evidence>
<dbReference type="OrthoDB" id="9812260at2"/>
<dbReference type="GO" id="GO:0043709">
    <property type="term" value="P:cell adhesion involved in single-species biofilm formation"/>
    <property type="evidence" value="ECO:0007669"/>
    <property type="project" value="TreeGrafter"/>
</dbReference>
<reference evidence="4 5" key="1">
    <citation type="submission" date="2018-03" db="EMBL/GenBank/DDBJ databases">
        <title>Genomic Encyclopedia of Archaeal and Bacterial Type Strains, Phase II (KMG-II): from individual species to whole genera.</title>
        <authorList>
            <person name="Goeker M."/>
        </authorList>
    </citation>
    <scope>NUCLEOTIDE SEQUENCE [LARGE SCALE GENOMIC DNA]</scope>
    <source>
        <strain evidence="4 5">DSM 101533</strain>
    </source>
</reference>
<keyword evidence="2" id="KW-0472">Membrane</keyword>
<comment type="caution">
    <text evidence="4">The sequence shown here is derived from an EMBL/GenBank/DDBJ whole genome shotgun (WGS) entry which is preliminary data.</text>
</comment>
<feature type="transmembrane region" description="Helical" evidence="2">
    <location>
        <begin position="15"/>
        <end position="35"/>
    </location>
</feature>
<dbReference type="GO" id="GO:1902201">
    <property type="term" value="P:negative regulation of bacterial-type flagellum-dependent cell motility"/>
    <property type="evidence" value="ECO:0007669"/>
    <property type="project" value="TreeGrafter"/>
</dbReference>
<dbReference type="PANTHER" id="PTHR45138:SF24">
    <property type="entry name" value="DIGUANYLATE CYCLASE DGCC-RELATED"/>
    <property type="match status" value="1"/>
</dbReference>
<dbReference type="GO" id="GO:0005886">
    <property type="term" value="C:plasma membrane"/>
    <property type="evidence" value="ECO:0007669"/>
    <property type="project" value="TreeGrafter"/>
</dbReference>
<evidence type="ECO:0000313" key="4">
    <source>
        <dbReference type="EMBL" id="PRY78771.1"/>
    </source>
</evidence>
<dbReference type="SUPFAM" id="SSF55073">
    <property type="entry name" value="Nucleotide cyclase"/>
    <property type="match status" value="1"/>
</dbReference>
<evidence type="ECO:0000313" key="5">
    <source>
        <dbReference type="Proteomes" id="UP000238007"/>
    </source>
</evidence>
<evidence type="ECO:0000259" key="3">
    <source>
        <dbReference type="PROSITE" id="PS50887"/>
    </source>
</evidence>
<feature type="domain" description="GGDEF" evidence="3">
    <location>
        <begin position="107"/>
        <end position="236"/>
    </location>
</feature>
<evidence type="ECO:0000256" key="1">
    <source>
        <dbReference type="ARBA" id="ARBA00012528"/>
    </source>
</evidence>
<dbReference type="PROSITE" id="PS50887">
    <property type="entry name" value="GGDEF"/>
    <property type="match status" value="1"/>
</dbReference>
<dbReference type="InterPro" id="IPR000160">
    <property type="entry name" value="GGDEF_dom"/>
</dbReference>
<dbReference type="GO" id="GO:0052621">
    <property type="term" value="F:diguanylate cyclase activity"/>
    <property type="evidence" value="ECO:0007669"/>
    <property type="project" value="UniProtKB-EC"/>
</dbReference>
<gene>
    <name evidence="4" type="ORF">CLV80_10396</name>
</gene>
<keyword evidence="5" id="KW-1185">Reference proteome</keyword>
<dbReference type="EMBL" id="PVTP01000003">
    <property type="protein sequence ID" value="PRY78771.1"/>
    <property type="molecule type" value="Genomic_DNA"/>
</dbReference>
<accession>A0A2T0W185</accession>
<dbReference type="SMART" id="SM00267">
    <property type="entry name" value="GGDEF"/>
    <property type="match status" value="1"/>
</dbReference>
<dbReference type="Gene3D" id="3.30.70.270">
    <property type="match status" value="1"/>
</dbReference>
<keyword evidence="2" id="KW-0812">Transmembrane</keyword>
<dbReference type="PANTHER" id="PTHR45138">
    <property type="entry name" value="REGULATORY COMPONENTS OF SENSORY TRANSDUCTION SYSTEM"/>
    <property type="match status" value="1"/>
</dbReference>
<dbReference type="Pfam" id="PF00990">
    <property type="entry name" value="GGDEF"/>
    <property type="match status" value="1"/>
</dbReference>
<dbReference type="Proteomes" id="UP000238007">
    <property type="component" value="Unassembled WGS sequence"/>
</dbReference>
<dbReference type="InterPro" id="IPR029787">
    <property type="entry name" value="Nucleotide_cyclase"/>
</dbReference>
<proteinExistence type="predicted"/>
<dbReference type="NCBIfam" id="TIGR00254">
    <property type="entry name" value="GGDEF"/>
    <property type="match status" value="1"/>
</dbReference>
<protein>
    <recommendedName>
        <fullName evidence="1">diguanylate cyclase</fullName>
        <ecNumber evidence="1">2.7.7.65</ecNumber>
    </recommendedName>
</protein>
<organism evidence="4 5">
    <name type="scientific">Yoonia maritima</name>
    <dbReference type="NCBI Taxonomy" id="1435347"/>
    <lineage>
        <taxon>Bacteria</taxon>
        <taxon>Pseudomonadati</taxon>
        <taxon>Pseudomonadota</taxon>
        <taxon>Alphaproteobacteria</taxon>
        <taxon>Rhodobacterales</taxon>
        <taxon>Paracoccaceae</taxon>
        <taxon>Yoonia</taxon>
    </lineage>
</organism>
<dbReference type="RefSeq" id="WP_106355555.1">
    <property type="nucleotide sequence ID" value="NZ_PVTP01000003.1"/>
</dbReference>
<dbReference type="CDD" id="cd01949">
    <property type="entry name" value="GGDEF"/>
    <property type="match status" value="1"/>
</dbReference>
<name>A0A2T0W185_9RHOB</name>